<gene>
    <name evidence="5" type="ORF">H9815_00100</name>
</gene>
<evidence type="ECO:0000256" key="2">
    <source>
        <dbReference type="ARBA" id="ARBA00022801"/>
    </source>
</evidence>
<dbReference type="Pfam" id="PF00251">
    <property type="entry name" value="Glyco_hydro_32N"/>
    <property type="match status" value="1"/>
</dbReference>
<evidence type="ECO:0000313" key="5">
    <source>
        <dbReference type="EMBL" id="HIZ34152.1"/>
    </source>
</evidence>
<dbReference type="AlphaFoldDB" id="A0A9D2EB48"/>
<proteinExistence type="inferred from homology"/>
<dbReference type="InterPro" id="IPR013148">
    <property type="entry name" value="Glyco_hydro_32_N"/>
</dbReference>
<protein>
    <recommendedName>
        <fullName evidence="4">Glycosyl hydrolase family 32 N-terminal domain-containing protein</fullName>
    </recommendedName>
</protein>
<reference evidence="5" key="2">
    <citation type="submission" date="2021-04" db="EMBL/GenBank/DDBJ databases">
        <authorList>
            <person name="Gilroy R."/>
        </authorList>
    </citation>
    <scope>NUCLEOTIDE SEQUENCE</scope>
    <source>
        <strain evidence="5">ChiGjej4B4-7305</strain>
    </source>
</reference>
<dbReference type="EMBL" id="DXBY01000003">
    <property type="protein sequence ID" value="HIZ34152.1"/>
    <property type="molecule type" value="Genomic_DNA"/>
</dbReference>
<dbReference type="Gene3D" id="2.115.10.20">
    <property type="entry name" value="Glycosyl hydrolase domain, family 43"/>
    <property type="match status" value="2"/>
</dbReference>
<comment type="similarity">
    <text evidence="1">Belongs to the glycosyl hydrolase 32 family.</text>
</comment>
<dbReference type="PANTHER" id="PTHR35279:SF1">
    <property type="entry name" value="ARABINANASE_LEVANSUCRASE_INVERTASE"/>
    <property type="match status" value="1"/>
</dbReference>
<dbReference type="SUPFAM" id="SSF75005">
    <property type="entry name" value="Arabinanase/levansucrase/invertase"/>
    <property type="match status" value="1"/>
</dbReference>
<keyword evidence="2" id="KW-0378">Hydrolase</keyword>
<keyword evidence="3" id="KW-0326">Glycosidase</keyword>
<dbReference type="Proteomes" id="UP000824037">
    <property type="component" value="Unassembled WGS sequence"/>
</dbReference>
<evidence type="ECO:0000313" key="6">
    <source>
        <dbReference type="Proteomes" id="UP000824037"/>
    </source>
</evidence>
<dbReference type="PANTHER" id="PTHR35279">
    <property type="match status" value="1"/>
</dbReference>
<feature type="domain" description="Glycosyl hydrolase family 32 N-terminal" evidence="4">
    <location>
        <begin position="113"/>
        <end position="278"/>
    </location>
</feature>
<organism evidence="5 6">
    <name type="scientific">Candidatus Ruania gallistercoris</name>
    <dbReference type="NCBI Taxonomy" id="2838746"/>
    <lineage>
        <taxon>Bacteria</taxon>
        <taxon>Bacillati</taxon>
        <taxon>Actinomycetota</taxon>
        <taxon>Actinomycetes</taxon>
        <taxon>Micrococcales</taxon>
        <taxon>Ruaniaceae</taxon>
        <taxon>Ruania</taxon>
    </lineage>
</organism>
<reference evidence="5" key="1">
    <citation type="journal article" date="2021" name="PeerJ">
        <title>Extensive microbial diversity within the chicken gut microbiome revealed by metagenomics and culture.</title>
        <authorList>
            <person name="Gilroy R."/>
            <person name="Ravi A."/>
            <person name="Getino M."/>
            <person name="Pursley I."/>
            <person name="Horton D.L."/>
            <person name="Alikhan N.F."/>
            <person name="Baker D."/>
            <person name="Gharbi K."/>
            <person name="Hall N."/>
            <person name="Watson M."/>
            <person name="Adriaenssens E.M."/>
            <person name="Foster-Nyarko E."/>
            <person name="Jarju S."/>
            <person name="Secka A."/>
            <person name="Antonio M."/>
            <person name="Oren A."/>
            <person name="Chaudhuri R.R."/>
            <person name="La Ragione R."/>
            <person name="Hildebrand F."/>
            <person name="Pallen M.J."/>
        </authorList>
    </citation>
    <scope>NUCLEOTIDE SEQUENCE</scope>
    <source>
        <strain evidence="5">ChiGjej4B4-7305</strain>
    </source>
</reference>
<comment type="caution">
    <text evidence="5">The sequence shown here is derived from an EMBL/GenBank/DDBJ whole genome shotgun (WGS) entry which is preliminary data.</text>
</comment>
<evidence type="ECO:0000256" key="1">
    <source>
        <dbReference type="ARBA" id="ARBA00009902"/>
    </source>
</evidence>
<dbReference type="GO" id="GO:0016798">
    <property type="term" value="F:hydrolase activity, acting on glycosyl bonds"/>
    <property type="evidence" value="ECO:0007669"/>
    <property type="project" value="UniProtKB-KW"/>
</dbReference>
<evidence type="ECO:0000259" key="4">
    <source>
        <dbReference type="Pfam" id="PF00251"/>
    </source>
</evidence>
<name>A0A9D2EB48_9MICO</name>
<sequence length="336" mass="37775">MTPPDRHAVELTGRLATPHKEPELVLAPSFREGDFFSHGVDCPFVFRHQGRLGMTVVGWDGIGYQTGLSWFDGTSWSEPELIFGRDPASTHRRYNAALTSIVRDPELRGEGELLAIDGWYYGTYHAYPAPGYEEGPGVVGIVRSRDLRSWEEYGALLHPEDGADWEQGGLYKSWLMHLDDEFWLFYNAKDARPRGWQEQTGAARSADLRHWDRVSSEPLVRNGQTGAIDDRFASDPCVLREGADWVMFYFGLCSDGRARETFAASADLLTWHRSEHVLIDVGPEGSIDSAYAHKPAVITTDGRLEHYYCAVARLPEPGQIGDFTQRERRGIAVARS</sequence>
<dbReference type="InterPro" id="IPR023296">
    <property type="entry name" value="Glyco_hydro_beta-prop_sf"/>
</dbReference>
<evidence type="ECO:0000256" key="3">
    <source>
        <dbReference type="ARBA" id="ARBA00023295"/>
    </source>
</evidence>
<accession>A0A9D2EB48</accession>